<dbReference type="AlphaFoldDB" id="A0A3Q2UJJ2"/>
<dbReference type="GeneTree" id="ENSGT00940000166923"/>
<organism evidence="1 2">
    <name type="scientific">Fundulus heteroclitus</name>
    <name type="common">Killifish</name>
    <name type="synonym">Mummichog</name>
    <dbReference type="NCBI Taxonomy" id="8078"/>
    <lineage>
        <taxon>Eukaryota</taxon>
        <taxon>Metazoa</taxon>
        <taxon>Chordata</taxon>
        <taxon>Craniata</taxon>
        <taxon>Vertebrata</taxon>
        <taxon>Euteleostomi</taxon>
        <taxon>Actinopterygii</taxon>
        <taxon>Neopterygii</taxon>
        <taxon>Teleostei</taxon>
        <taxon>Neoteleostei</taxon>
        <taxon>Acanthomorphata</taxon>
        <taxon>Ovalentaria</taxon>
        <taxon>Atherinomorphae</taxon>
        <taxon>Cyprinodontiformes</taxon>
        <taxon>Fundulidae</taxon>
        <taxon>Fundulus</taxon>
    </lineage>
</organism>
<dbReference type="Ensembl" id="ENSFHET00000022811.1">
    <property type="protein sequence ID" value="ENSFHEP00000030885.1"/>
    <property type="gene ID" value="ENSFHEG00000016456.1"/>
</dbReference>
<sequence>KKNFNVNFIRTYFYDAVYSAEPKDIIQAVTDRPYCVYLYVGVELGPGRSASVLLIGYFDERSCEQAVTLLHTMARVADSDAWLLVEALRKYELPLSNLAAFYCSAPEPGLSRVFVSRLQAFRPKLLSLCSVPGIGERACQAGFTASFSHAVDLVRDVHRHYSTCLSVNDSLKEVFADAGRRGPPPPVSPQCSFIVRSVQKMAARWQDLQEYFKSLEETDAVNRIRKRLTDDVVRLQFVFLSYALEPLRVLLEQQESDSADLSTELHLTSVLLQLYTDSVYQPAAVHRFLLNREVDLLHGEDLLPVDEVNVGADASSFMWAHGPKLGQQNTRRLRRDAQSFYRAALQSLVESLPGPLGDVTLRNIGLVTFQEAPLAAQR</sequence>
<keyword evidence="2" id="KW-1185">Reference proteome</keyword>
<name>A0A3Q2UJJ2_FUNHE</name>
<accession>A0A3Q2UJJ2</accession>
<dbReference type="STRING" id="8078.ENSFHEP00000030885"/>
<reference evidence="1" key="2">
    <citation type="submission" date="2025-09" db="UniProtKB">
        <authorList>
            <consortium name="Ensembl"/>
        </authorList>
    </citation>
    <scope>IDENTIFICATION</scope>
</reference>
<evidence type="ECO:0000313" key="1">
    <source>
        <dbReference type="Ensembl" id="ENSFHEP00000030885.1"/>
    </source>
</evidence>
<reference evidence="1" key="1">
    <citation type="submission" date="2025-08" db="UniProtKB">
        <authorList>
            <consortium name="Ensembl"/>
        </authorList>
    </citation>
    <scope>IDENTIFICATION</scope>
</reference>
<dbReference type="Proteomes" id="UP000265000">
    <property type="component" value="Unplaced"/>
</dbReference>
<proteinExistence type="predicted"/>
<protein>
    <submittedName>
        <fullName evidence="1">Uncharacterized protein</fullName>
    </submittedName>
</protein>
<evidence type="ECO:0000313" key="2">
    <source>
        <dbReference type="Proteomes" id="UP000265000"/>
    </source>
</evidence>